<reference evidence="2 3" key="1">
    <citation type="submission" date="2016-10" db="EMBL/GenBank/DDBJ databases">
        <authorList>
            <person name="de Groot N.N."/>
        </authorList>
    </citation>
    <scope>NUCLEOTIDE SEQUENCE [LARGE SCALE GENOMIC DNA]</scope>
    <source>
        <strain evidence="2 3">DSM 23421</strain>
    </source>
</reference>
<dbReference type="STRING" id="641691.SAMN05421636_107180"/>
<feature type="transmembrane region" description="Helical" evidence="1">
    <location>
        <begin position="12"/>
        <end position="36"/>
    </location>
</feature>
<keyword evidence="1" id="KW-1133">Transmembrane helix</keyword>
<dbReference type="Proteomes" id="UP000199109">
    <property type="component" value="Unassembled WGS sequence"/>
</dbReference>
<gene>
    <name evidence="2" type="ORF">SAMN05421636_107180</name>
</gene>
<dbReference type="AlphaFoldDB" id="A0A1G7FLJ3"/>
<evidence type="ECO:0000313" key="3">
    <source>
        <dbReference type="Proteomes" id="UP000199109"/>
    </source>
</evidence>
<sequence>MFLYLGPGLGGGIVAVITGIFLTFFGFLVAVFWLPLKRFINFLKNKFNKG</sequence>
<proteinExistence type="predicted"/>
<name>A0A1G7FLJ3_9FLAO</name>
<accession>A0A1G7FLJ3</accession>
<dbReference type="EMBL" id="FNAO01000007">
    <property type="protein sequence ID" value="SDE76762.1"/>
    <property type="molecule type" value="Genomic_DNA"/>
</dbReference>
<protein>
    <submittedName>
        <fullName evidence="2">Uncharacterized protein</fullName>
    </submittedName>
</protein>
<keyword evidence="3" id="KW-1185">Reference proteome</keyword>
<keyword evidence="1" id="KW-0812">Transmembrane</keyword>
<evidence type="ECO:0000256" key="1">
    <source>
        <dbReference type="SAM" id="Phobius"/>
    </source>
</evidence>
<keyword evidence="1" id="KW-0472">Membrane</keyword>
<evidence type="ECO:0000313" key="2">
    <source>
        <dbReference type="EMBL" id="SDE76762.1"/>
    </source>
</evidence>
<organism evidence="2 3">
    <name type="scientific">Pricia antarctica</name>
    <dbReference type="NCBI Taxonomy" id="641691"/>
    <lineage>
        <taxon>Bacteria</taxon>
        <taxon>Pseudomonadati</taxon>
        <taxon>Bacteroidota</taxon>
        <taxon>Flavobacteriia</taxon>
        <taxon>Flavobacteriales</taxon>
        <taxon>Flavobacteriaceae</taxon>
        <taxon>Pricia</taxon>
    </lineage>
</organism>